<dbReference type="AlphaFoldDB" id="A0A5N4B166"/>
<evidence type="ECO:0000313" key="4">
    <source>
        <dbReference type="Proteomes" id="UP000327044"/>
    </source>
</evidence>
<dbReference type="PANTHER" id="PTHR33236">
    <property type="entry name" value="INTRAFLAGELLAR TRANSPORT PROTEIN 122 FAMILY PROTEIN-RELATED"/>
    <property type="match status" value="1"/>
</dbReference>
<dbReference type="Proteomes" id="UP000327044">
    <property type="component" value="Unassembled WGS sequence"/>
</dbReference>
<dbReference type="EMBL" id="VVIM01000001">
    <property type="protein sequence ID" value="KAB0803258.1"/>
    <property type="molecule type" value="Genomic_DNA"/>
</dbReference>
<organism evidence="3 4">
    <name type="scientific">Photinus pyralis</name>
    <name type="common">Common eastern firefly</name>
    <name type="synonym">Lampyris pyralis</name>
    <dbReference type="NCBI Taxonomy" id="7054"/>
    <lineage>
        <taxon>Eukaryota</taxon>
        <taxon>Metazoa</taxon>
        <taxon>Ecdysozoa</taxon>
        <taxon>Arthropoda</taxon>
        <taxon>Hexapoda</taxon>
        <taxon>Insecta</taxon>
        <taxon>Pterygota</taxon>
        <taxon>Neoptera</taxon>
        <taxon>Endopterygota</taxon>
        <taxon>Coleoptera</taxon>
        <taxon>Polyphaga</taxon>
        <taxon>Elateriformia</taxon>
        <taxon>Elateroidea</taxon>
        <taxon>Lampyridae</taxon>
        <taxon>Lampyrinae</taxon>
        <taxon>Photinus</taxon>
    </lineage>
</organism>
<name>A0A5N4B166_PHOPY</name>
<proteinExistence type="predicted"/>
<accession>A0A5N4B166</accession>
<protein>
    <recommendedName>
        <fullName evidence="2">CUB domain-containing protein</fullName>
    </recommendedName>
</protein>
<keyword evidence="4" id="KW-1185">Reference proteome</keyword>
<evidence type="ECO:0000256" key="1">
    <source>
        <dbReference type="SAM" id="SignalP"/>
    </source>
</evidence>
<evidence type="ECO:0000259" key="2">
    <source>
        <dbReference type="Pfam" id="PF26080"/>
    </source>
</evidence>
<evidence type="ECO:0000313" key="3">
    <source>
        <dbReference type="EMBL" id="KAB0803258.1"/>
    </source>
</evidence>
<gene>
    <name evidence="3" type="ORF">PPYR_00228</name>
</gene>
<dbReference type="PANTHER" id="PTHR33236:SF12">
    <property type="entry name" value="CUB DOMAIN-CONTAINING PROTEIN-RELATED"/>
    <property type="match status" value="1"/>
</dbReference>
<feature type="chain" id="PRO_5024400874" description="CUB domain-containing protein" evidence="1">
    <location>
        <begin position="18"/>
        <end position="357"/>
    </location>
</feature>
<dbReference type="InterPro" id="IPR058698">
    <property type="entry name" value="CUB_metazoa"/>
</dbReference>
<dbReference type="InParanoid" id="A0A5N4B166"/>
<keyword evidence="1" id="KW-0732">Signal</keyword>
<sequence>MHVNYFVIFSLIVGIECAFFDYTDVFSDDLYQYWDKNARIVNQNRECRADGDQQLVGVCKNIAECAWSGGVSRRSTTCGFLSQCCTHRQSCNGRTSAKVSYFTSNQQTANSCDYTVQLMNRNICQLRLDFVQMNLEKPNDNGQCANGSFSVVNFNNIPTICGTNNGQHMYVHITGGQPNSVTLNIQNPTVSNSWLIKVTQLYCPGTSILPLGLGQYRDMAQDFPMLAPPGCLQYNTGRTGNFSSFGYSSGDTSSKYSAGQRYTICFKNPDPVRNQCMKFVLQEFNLAQDTFLFVVGGTTPERLTGTGLTTNTFYTYPGIYSVYFQSAAPPNGIPIGQGFLISYDTSGSAPNCGSSIA</sequence>
<reference evidence="3 4" key="1">
    <citation type="journal article" date="2018" name="Elife">
        <title>Firefly genomes illuminate parallel origins of bioluminescence in beetles.</title>
        <authorList>
            <person name="Fallon T.R."/>
            <person name="Lower S.E."/>
            <person name="Chang C.H."/>
            <person name="Bessho-Uehara M."/>
            <person name="Martin G.J."/>
            <person name="Bewick A.J."/>
            <person name="Behringer M."/>
            <person name="Debat H.J."/>
            <person name="Wong I."/>
            <person name="Day J.C."/>
            <person name="Suvorov A."/>
            <person name="Silva C.J."/>
            <person name="Stanger-Hall K.F."/>
            <person name="Hall D.W."/>
            <person name="Schmitz R.J."/>
            <person name="Nelson D.R."/>
            <person name="Lewis S.M."/>
            <person name="Shigenobu S."/>
            <person name="Bybee S.M."/>
            <person name="Larracuente A.M."/>
            <person name="Oba Y."/>
            <person name="Weng J.K."/>
        </authorList>
    </citation>
    <scope>NUCLEOTIDE SEQUENCE [LARGE SCALE GENOMIC DNA]</scope>
    <source>
        <strain evidence="3">1611_PpyrPB1</strain>
        <tissue evidence="3">Whole body</tissue>
    </source>
</reference>
<feature type="signal peptide" evidence="1">
    <location>
        <begin position="1"/>
        <end position="17"/>
    </location>
</feature>
<feature type="domain" description="CUB" evidence="2">
    <location>
        <begin position="228"/>
        <end position="276"/>
    </location>
</feature>
<dbReference type="OrthoDB" id="6378913at2759"/>
<dbReference type="Pfam" id="PF26080">
    <property type="entry name" value="CUB_animal"/>
    <property type="match status" value="1"/>
</dbReference>
<comment type="caution">
    <text evidence="3">The sequence shown here is derived from an EMBL/GenBank/DDBJ whole genome shotgun (WGS) entry which is preliminary data.</text>
</comment>